<dbReference type="GO" id="GO:0008381">
    <property type="term" value="F:mechanosensitive monoatomic ion channel activity"/>
    <property type="evidence" value="ECO:0007669"/>
    <property type="project" value="TreeGrafter"/>
</dbReference>
<dbReference type="STRING" id="644352.J3P4R1"/>
<proteinExistence type="predicted"/>
<dbReference type="PANTHER" id="PTHR30266:SF2">
    <property type="entry name" value="LARGE-CONDUCTANCE MECHANOSENSITIVE CHANNEL"/>
    <property type="match status" value="1"/>
</dbReference>
<reference evidence="7" key="5">
    <citation type="submission" date="2018-04" db="UniProtKB">
        <authorList>
            <consortium name="EnsemblFungi"/>
        </authorList>
    </citation>
    <scope>IDENTIFICATION</scope>
    <source>
        <strain evidence="7">R3-111a-1</strain>
    </source>
</reference>
<evidence type="ECO:0000256" key="4">
    <source>
        <dbReference type="ARBA" id="ARBA00023136"/>
    </source>
</evidence>
<dbReference type="OrthoDB" id="10010920at2759"/>
<evidence type="ECO:0000313" key="8">
    <source>
        <dbReference type="Proteomes" id="UP000006039"/>
    </source>
</evidence>
<reference evidence="8" key="1">
    <citation type="submission" date="2010-07" db="EMBL/GenBank/DDBJ databases">
        <title>The genome sequence of Gaeumannomyces graminis var. tritici strain R3-111a-1.</title>
        <authorList>
            <consortium name="The Broad Institute Genome Sequencing Platform"/>
            <person name="Ma L.-J."/>
            <person name="Dead R."/>
            <person name="Young S."/>
            <person name="Zeng Q."/>
            <person name="Koehrsen M."/>
            <person name="Alvarado L."/>
            <person name="Berlin A."/>
            <person name="Chapman S.B."/>
            <person name="Chen Z."/>
            <person name="Freedman E."/>
            <person name="Gellesch M."/>
            <person name="Goldberg J."/>
            <person name="Griggs A."/>
            <person name="Gujja S."/>
            <person name="Heilman E.R."/>
            <person name="Heiman D."/>
            <person name="Hepburn T."/>
            <person name="Howarth C."/>
            <person name="Jen D."/>
            <person name="Larson L."/>
            <person name="Mehta T."/>
            <person name="Neiman D."/>
            <person name="Pearson M."/>
            <person name="Roberts A."/>
            <person name="Saif S."/>
            <person name="Shea T."/>
            <person name="Shenoy N."/>
            <person name="Sisk P."/>
            <person name="Stolte C."/>
            <person name="Sykes S."/>
            <person name="Walk T."/>
            <person name="White J."/>
            <person name="Yandava C."/>
            <person name="Haas B."/>
            <person name="Nusbaum C."/>
            <person name="Birren B."/>
        </authorList>
    </citation>
    <scope>NUCLEOTIDE SEQUENCE [LARGE SCALE GENOMIC DNA]</scope>
    <source>
        <strain evidence="8">R3-111a-1</strain>
    </source>
</reference>
<dbReference type="EMBL" id="GL385398">
    <property type="protein sequence ID" value="EJT74658.1"/>
    <property type="molecule type" value="Genomic_DNA"/>
</dbReference>
<dbReference type="Gene3D" id="1.10.1200.120">
    <property type="entry name" value="Large-conductance mechanosensitive channel, MscL, domain 1"/>
    <property type="match status" value="1"/>
</dbReference>
<dbReference type="AlphaFoldDB" id="J3P4R1"/>
<dbReference type="SUPFAM" id="SSF81330">
    <property type="entry name" value="Gated mechanosensitive channel"/>
    <property type="match status" value="1"/>
</dbReference>
<gene>
    <name evidence="7" type="primary">20348956</name>
    <name evidence="6" type="ORF">GGTG_08498</name>
</gene>
<keyword evidence="4 5" id="KW-0472">Membrane</keyword>
<dbReference type="EnsemblFungi" id="EJT74658">
    <property type="protein sequence ID" value="EJT74658"/>
    <property type="gene ID" value="GGTG_08498"/>
</dbReference>
<feature type="transmembrane region" description="Helical" evidence="5">
    <location>
        <begin position="41"/>
        <end position="62"/>
    </location>
</feature>
<keyword evidence="2 5" id="KW-0812">Transmembrane</keyword>
<evidence type="ECO:0000256" key="3">
    <source>
        <dbReference type="ARBA" id="ARBA00022989"/>
    </source>
</evidence>
<dbReference type="GO" id="GO:0016020">
    <property type="term" value="C:membrane"/>
    <property type="evidence" value="ECO:0007669"/>
    <property type="project" value="UniProtKB-SubCell"/>
</dbReference>
<reference evidence="7" key="4">
    <citation type="journal article" date="2015" name="G3 (Bethesda)">
        <title>Genome sequences of three phytopathogenic species of the Magnaporthaceae family of fungi.</title>
        <authorList>
            <person name="Okagaki L.H."/>
            <person name="Nunes C.C."/>
            <person name="Sailsbery J."/>
            <person name="Clay B."/>
            <person name="Brown D."/>
            <person name="John T."/>
            <person name="Oh Y."/>
            <person name="Young N."/>
            <person name="Fitzgerald M."/>
            <person name="Haas B.J."/>
            <person name="Zeng Q."/>
            <person name="Young S."/>
            <person name="Adiconis X."/>
            <person name="Fan L."/>
            <person name="Levin J.Z."/>
            <person name="Mitchell T.K."/>
            <person name="Okubara P.A."/>
            <person name="Farman M.L."/>
            <person name="Kohn L.M."/>
            <person name="Birren B."/>
            <person name="Ma L.-J."/>
            <person name="Dean R.A."/>
        </authorList>
    </citation>
    <scope>NUCLEOTIDE SEQUENCE</scope>
    <source>
        <strain evidence="7">R3-111a-1</strain>
    </source>
</reference>
<protein>
    <recommendedName>
        <fullName evidence="9">Large-conductance mechanosensitive channel</fullName>
    </recommendedName>
</protein>
<accession>J3P4R1</accession>
<reference evidence="6" key="2">
    <citation type="submission" date="2010-07" db="EMBL/GenBank/DDBJ databases">
        <authorList>
            <consortium name="The Broad Institute Genome Sequencing Platform"/>
            <consortium name="Broad Institute Genome Sequencing Center for Infectious Disease"/>
            <person name="Ma L.-J."/>
            <person name="Dead R."/>
            <person name="Young S."/>
            <person name="Zeng Q."/>
            <person name="Koehrsen M."/>
            <person name="Alvarado L."/>
            <person name="Berlin A."/>
            <person name="Chapman S.B."/>
            <person name="Chen Z."/>
            <person name="Freedman E."/>
            <person name="Gellesch M."/>
            <person name="Goldberg J."/>
            <person name="Griggs A."/>
            <person name="Gujja S."/>
            <person name="Heilman E.R."/>
            <person name="Heiman D."/>
            <person name="Hepburn T."/>
            <person name="Howarth C."/>
            <person name="Jen D."/>
            <person name="Larson L."/>
            <person name="Mehta T."/>
            <person name="Neiman D."/>
            <person name="Pearson M."/>
            <person name="Roberts A."/>
            <person name="Saif S."/>
            <person name="Shea T."/>
            <person name="Shenoy N."/>
            <person name="Sisk P."/>
            <person name="Stolte C."/>
            <person name="Sykes S."/>
            <person name="Walk T."/>
            <person name="White J."/>
            <person name="Yandava C."/>
            <person name="Haas B."/>
            <person name="Nusbaum C."/>
            <person name="Birren B."/>
        </authorList>
    </citation>
    <scope>NUCLEOTIDE SEQUENCE</scope>
    <source>
        <strain evidence="6">R3-111a-1</strain>
    </source>
</reference>
<sequence length="195" mass="21796">MPQGENRERRPLLGTEESFPGERRVRRVWDGFLDFALQGNILEIAFGLILAAAFTTIVNSFVSDILLPPLSVLLPLNKNLDEKFAVLKPGPKYDPKHGGYPTIKMAQDDSAVVMAWGSFVNKSLNFLGIGISLYALAGLYQYFSKDPIIKHLRKCPYCRKNINEKMPMIEMRGSKAARMKSSVSDIFAVVLRATS</sequence>
<dbReference type="Proteomes" id="UP000006039">
    <property type="component" value="Unassembled WGS sequence"/>
</dbReference>
<dbReference type="Pfam" id="PF01741">
    <property type="entry name" value="MscL"/>
    <property type="match status" value="1"/>
</dbReference>
<evidence type="ECO:0008006" key="9">
    <source>
        <dbReference type="Google" id="ProtNLM"/>
    </source>
</evidence>
<evidence type="ECO:0000256" key="2">
    <source>
        <dbReference type="ARBA" id="ARBA00022692"/>
    </source>
</evidence>
<reference evidence="6" key="3">
    <citation type="submission" date="2010-09" db="EMBL/GenBank/DDBJ databases">
        <title>Annotation of Gaeumannomyces graminis var. tritici R3-111a-1.</title>
        <authorList>
            <consortium name="The Broad Institute Genome Sequencing Platform"/>
            <person name="Ma L.-J."/>
            <person name="Dead R."/>
            <person name="Young S.K."/>
            <person name="Zeng Q."/>
            <person name="Gargeya S."/>
            <person name="Fitzgerald M."/>
            <person name="Haas B."/>
            <person name="Abouelleil A."/>
            <person name="Alvarado L."/>
            <person name="Arachchi H.M."/>
            <person name="Berlin A."/>
            <person name="Brown A."/>
            <person name="Chapman S.B."/>
            <person name="Chen Z."/>
            <person name="Dunbar C."/>
            <person name="Freedman E."/>
            <person name="Gearin G."/>
            <person name="Gellesch M."/>
            <person name="Goldberg J."/>
            <person name="Griggs A."/>
            <person name="Gujja S."/>
            <person name="Heiman D."/>
            <person name="Howarth C."/>
            <person name="Larson L."/>
            <person name="Lui A."/>
            <person name="MacDonald P.J.P."/>
            <person name="Mehta T."/>
            <person name="Montmayeur A."/>
            <person name="Murphy C."/>
            <person name="Neiman D."/>
            <person name="Pearson M."/>
            <person name="Priest M."/>
            <person name="Roberts A."/>
            <person name="Saif S."/>
            <person name="Shea T."/>
            <person name="Shenoy N."/>
            <person name="Sisk P."/>
            <person name="Stolte C."/>
            <person name="Sykes S."/>
            <person name="Yandava C."/>
            <person name="Wortman J."/>
            <person name="Nusbaum C."/>
            <person name="Birren B."/>
        </authorList>
    </citation>
    <scope>NUCLEOTIDE SEQUENCE</scope>
    <source>
        <strain evidence="6">R3-111a-1</strain>
    </source>
</reference>
<keyword evidence="3 5" id="KW-1133">Transmembrane helix</keyword>
<evidence type="ECO:0000256" key="1">
    <source>
        <dbReference type="ARBA" id="ARBA00004141"/>
    </source>
</evidence>
<dbReference type="InterPro" id="IPR036019">
    <property type="entry name" value="MscL_channel"/>
</dbReference>
<dbReference type="InterPro" id="IPR037673">
    <property type="entry name" value="MSC/AndL"/>
</dbReference>
<dbReference type="eggNOG" id="ENOG502S7M9">
    <property type="taxonomic scope" value="Eukaryota"/>
</dbReference>
<evidence type="ECO:0000313" key="7">
    <source>
        <dbReference type="EnsemblFungi" id="EJT74658"/>
    </source>
</evidence>
<dbReference type="HOGENOM" id="CLU_095787_2_0_1"/>
<dbReference type="VEuPathDB" id="FungiDB:GGTG_08498"/>
<keyword evidence="8" id="KW-1185">Reference proteome</keyword>
<feature type="transmembrane region" description="Helical" evidence="5">
    <location>
        <begin position="124"/>
        <end position="143"/>
    </location>
</feature>
<name>J3P4R1_GAET3</name>
<dbReference type="PANTHER" id="PTHR30266">
    <property type="entry name" value="MECHANOSENSITIVE CHANNEL MSCL"/>
    <property type="match status" value="1"/>
</dbReference>
<evidence type="ECO:0000313" key="6">
    <source>
        <dbReference type="EMBL" id="EJT74658.1"/>
    </source>
</evidence>
<dbReference type="FunFam" id="1.10.1200.120:FF:000004">
    <property type="entry name" value="Ion channel, putative"/>
    <property type="match status" value="1"/>
</dbReference>
<evidence type="ECO:0000256" key="5">
    <source>
        <dbReference type="SAM" id="Phobius"/>
    </source>
</evidence>
<organism evidence="6">
    <name type="scientific">Gaeumannomyces tritici (strain R3-111a-1)</name>
    <name type="common">Wheat and barley take-all root rot fungus</name>
    <name type="synonym">Gaeumannomyces graminis var. tritici</name>
    <dbReference type="NCBI Taxonomy" id="644352"/>
    <lineage>
        <taxon>Eukaryota</taxon>
        <taxon>Fungi</taxon>
        <taxon>Dikarya</taxon>
        <taxon>Ascomycota</taxon>
        <taxon>Pezizomycotina</taxon>
        <taxon>Sordariomycetes</taxon>
        <taxon>Sordariomycetidae</taxon>
        <taxon>Magnaporthales</taxon>
        <taxon>Magnaporthaceae</taxon>
        <taxon>Gaeumannomyces</taxon>
    </lineage>
</organism>
<dbReference type="RefSeq" id="XP_009224602.1">
    <property type="nucleotide sequence ID" value="XM_009226338.1"/>
</dbReference>
<comment type="subcellular location">
    <subcellularLocation>
        <location evidence="1">Membrane</location>
        <topology evidence="1">Multi-pass membrane protein</topology>
    </subcellularLocation>
</comment>
<dbReference type="GeneID" id="20348956"/>